<protein>
    <submittedName>
        <fullName evidence="2">Uncharacterized protein</fullName>
    </submittedName>
</protein>
<proteinExistence type="predicted"/>
<feature type="compositionally biased region" description="Basic residues" evidence="1">
    <location>
        <begin position="75"/>
        <end position="97"/>
    </location>
</feature>
<dbReference type="EMBL" id="JARKIE010000051">
    <property type="protein sequence ID" value="KAJ7692563.1"/>
    <property type="molecule type" value="Genomic_DNA"/>
</dbReference>
<comment type="caution">
    <text evidence="2">The sequence shown here is derived from an EMBL/GenBank/DDBJ whole genome shotgun (WGS) entry which is preliminary data.</text>
</comment>
<accession>A0AAD7GKU2</accession>
<dbReference type="AlphaFoldDB" id="A0AAD7GKU2"/>
<keyword evidence="3" id="KW-1185">Reference proteome</keyword>
<sequence>MYPQKNIRKELQQLKTSFLRKEMAPAAPSRSRLRSPPSLAPGRSVSAASGFRRRSPSPPVQLNRREYSPPPHSNRCSRSRSPFRRLIRSRSRSPKRFRAAEEPEPEPTPPSKWGLSRWR</sequence>
<organism evidence="2 3">
    <name type="scientific">Mycena rosella</name>
    <name type="common">Pink bonnet</name>
    <name type="synonym">Agaricus rosellus</name>
    <dbReference type="NCBI Taxonomy" id="1033263"/>
    <lineage>
        <taxon>Eukaryota</taxon>
        <taxon>Fungi</taxon>
        <taxon>Dikarya</taxon>
        <taxon>Basidiomycota</taxon>
        <taxon>Agaricomycotina</taxon>
        <taxon>Agaricomycetes</taxon>
        <taxon>Agaricomycetidae</taxon>
        <taxon>Agaricales</taxon>
        <taxon>Marasmiineae</taxon>
        <taxon>Mycenaceae</taxon>
        <taxon>Mycena</taxon>
    </lineage>
</organism>
<dbReference type="Proteomes" id="UP001221757">
    <property type="component" value="Unassembled WGS sequence"/>
</dbReference>
<reference evidence="2" key="1">
    <citation type="submission" date="2023-03" db="EMBL/GenBank/DDBJ databases">
        <title>Massive genome expansion in bonnet fungi (Mycena s.s.) driven by repeated elements and novel gene families across ecological guilds.</title>
        <authorList>
            <consortium name="Lawrence Berkeley National Laboratory"/>
            <person name="Harder C.B."/>
            <person name="Miyauchi S."/>
            <person name="Viragh M."/>
            <person name="Kuo A."/>
            <person name="Thoen E."/>
            <person name="Andreopoulos B."/>
            <person name="Lu D."/>
            <person name="Skrede I."/>
            <person name="Drula E."/>
            <person name="Henrissat B."/>
            <person name="Morin E."/>
            <person name="Kohler A."/>
            <person name="Barry K."/>
            <person name="LaButti K."/>
            <person name="Morin E."/>
            <person name="Salamov A."/>
            <person name="Lipzen A."/>
            <person name="Mereny Z."/>
            <person name="Hegedus B."/>
            <person name="Baldrian P."/>
            <person name="Stursova M."/>
            <person name="Weitz H."/>
            <person name="Taylor A."/>
            <person name="Grigoriev I.V."/>
            <person name="Nagy L.G."/>
            <person name="Martin F."/>
            <person name="Kauserud H."/>
        </authorList>
    </citation>
    <scope>NUCLEOTIDE SEQUENCE</scope>
    <source>
        <strain evidence="2">CBHHK067</strain>
    </source>
</reference>
<feature type="compositionally biased region" description="Low complexity" evidence="1">
    <location>
        <begin position="24"/>
        <end position="44"/>
    </location>
</feature>
<gene>
    <name evidence="2" type="ORF">B0H17DRAFT_1200386</name>
</gene>
<name>A0AAD7GKU2_MYCRO</name>
<evidence type="ECO:0000313" key="3">
    <source>
        <dbReference type="Proteomes" id="UP001221757"/>
    </source>
</evidence>
<feature type="region of interest" description="Disordered" evidence="1">
    <location>
        <begin position="17"/>
        <end position="119"/>
    </location>
</feature>
<evidence type="ECO:0000256" key="1">
    <source>
        <dbReference type="SAM" id="MobiDB-lite"/>
    </source>
</evidence>
<evidence type="ECO:0000313" key="2">
    <source>
        <dbReference type="EMBL" id="KAJ7692563.1"/>
    </source>
</evidence>